<dbReference type="InterPro" id="IPR021134">
    <property type="entry name" value="Bestrophin-like"/>
</dbReference>
<keyword evidence="3 6" id="KW-1133">Transmembrane helix</keyword>
<dbReference type="Pfam" id="PF01062">
    <property type="entry name" value="Bestrophin"/>
    <property type="match status" value="2"/>
</dbReference>
<feature type="transmembrane region" description="Helical" evidence="6">
    <location>
        <begin position="494"/>
        <end position="513"/>
    </location>
</feature>
<dbReference type="GO" id="GO:0034707">
    <property type="term" value="C:chloride channel complex"/>
    <property type="evidence" value="ECO:0007669"/>
    <property type="project" value="UniProtKB-KW"/>
</dbReference>
<keyword evidence="6" id="KW-0406">Ion transport</keyword>
<keyword evidence="6" id="KW-0407">Ion channel</keyword>
<feature type="transmembrane region" description="Helical" evidence="6">
    <location>
        <begin position="460"/>
        <end position="482"/>
    </location>
</feature>
<comment type="function">
    <text evidence="6">Forms chloride channels.</text>
</comment>
<dbReference type="GO" id="GO:0005886">
    <property type="term" value="C:plasma membrane"/>
    <property type="evidence" value="ECO:0007669"/>
    <property type="project" value="UniProtKB-SubCell"/>
</dbReference>
<proteinExistence type="inferred from homology"/>
<accession>A0A2G9UT50</accession>
<comment type="subcellular location">
    <subcellularLocation>
        <location evidence="6">Cell membrane</location>
        <topology evidence="6">Multi-pass membrane protein</topology>
    </subcellularLocation>
    <subcellularLocation>
        <location evidence="1">Membrane</location>
    </subcellularLocation>
</comment>
<evidence type="ECO:0000313" key="9">
    <source>
        <dbReference type="Proteomes" id="UP000230423"/>
    </source>
</evidence>
<evidence type="ECO:0000256" key="2">
    <source>
        <dbReference type="ARBA" id="ARBA00022692"/>
    </source>
</evidence>
<feature type="compositionally biased region" description="Polar residues" evidence="7">
    <location>
        <begin position="239"/>
        <end position="251"/>
    </location>
</feature>
<evidence type="ECO:0000256" key="1">
    <source>
        <dbReference type="ARBA" id="ARBA00004370"/>
    </source>
</evidence>
<keyword evidence="6" id="KW-0868">Chloride</keyword>
<dbReference type="EMBL" id="KZ345463">
    <property type="protein sequence ID" value="PIO73407.1"/>
    <property type="molecule type" value="Genomic_DNA"/>
</dbReference>
<dbReference type="OrthoDB" id="201595at2759"/>
<dbReference type="AlphaFoldDB" id="A0A2G9UT50"/>
<keyword evidence="6" id="KW-0813">Transport</keyword>
<keyword evidence="4 6" id="KW-0472">Membrane</keyword>
<evidence type="ECO:0000313" key="8">
    <source>
        <dbReference type="EMBL" id="PIO73407.1"/>
    </source>
</evidence>
<keyword evidence="6" id="KW-0869">Chloride channel</keyword>
<feature type="region of interest" description="Disordered" evidence="7">
    <location>
        <begin position="298"/>
        <end position="340"/>
    </location>
</feature>
<dbReference type="InterPro" id="IPR000615">
    <property type="entry name" value="Bestrophin"/>
</dbReference>
<evidence type="ECO:0000256" key="7">
    <source>
        <dbReference type="SAM" id="MobiDB-lite"/>
    </source>
</evidence>
<gene>
    <name evidence="8" type="ORF">TELCIR_04622</name>
</gene>
<comment type="similarity">
    <text evidence="5 6">Belongs to the anion channel-forming bestrophin (TC 1.A.46) family. Calcium-sensitive chloride channel subfamily.</text>
</comment>
<evidence type="ECO:0000256" key="6">
    <source>
        <dbReference type="RuleBase" id="RU363126"/>
    </source>
</evidence>
<dbReference type="Proteomes" id="UP000230423">
    <property type="component" value="Unassembled WGS sequence"/>
</dbReference>
<name>A0A2G9UT50_TELCI</name>
<evidence type="ECO:0000256" key="5">
    <source>
        <dbReference type="ARBA" id="ARBA00034769"/>
    </source>
</evidence>
<protein>
    <recommendedName>
        <fullName evidence="6">Bestrophin homolog</fullName>
    </recommendedName>
</protein>
<keyword evidence="6" id="KW-1003">Cell membrane</keyword>
<evidence type="ECO:0000256" key="3">
    <source>
        <dbReference type="ARBA" id="ARBA00022989"/>
    </source>
</evidence>
<dbReference type="PANTHER" id="PTHR10736:SF33">
    <property type="entry name" value="BESTROPHIN HOMOLOG"/>
    <property type="match status" value="1"/>
</dbReference>
<feature type="region of interest" description="Disordered" evidence="7">
    <location>
        <begin position="234"/>
        <end position="255"/>
    </location>
</feature>
<dbReference type="PANTHER" id="PTHR10736">
    <property type="entry name" value="BESTROPHIN"/>
    <property type="match status" value="1"/>
</dbReference>
<keyword evidence="9" id="KW-1185">Reference proteome</keyword>
<sequence>MMINEALDAELAKNKKRRKQGCRLTSKQKVPSKKEGACPGLMTEKELEDFDSIVTTYPKYWVPMNWVFRLIRLAREEKNIPGEMIYVDLMEIDLYVPIMSILQFIFFVGWMKVAEVLLNPLGEDDDDFECNYILDRNLQSLNTFFKVGLNVVDKAYDTFPEMVRDNYWEDSLPEPLYTAESAQRPINPQVGSCVDMSTHEEPFMIHPRRRTISRASHWDGEVENEDLVPVIGNDKAKENSSCNGDSNSLSPSYAGPTRRISGMFKRLQGGHRFSVTNSFRPPWKTQAVSDVNIERQNKLDAKSTHSSSSSLDRFDESFHNKVNPPGLYPQNGTGKFSRSVPDGMKMMFDEAGPKSPRSPAPGGVAWFVDELAVIEEEGPEKRRISEEGLMTAREFEEYEKVNTNNAKYWLPIQWLLSLITLAYEEKRIKGEVIYVSLLDRIAVFRSTLINLWLFDWVPVPLVYTQVVHLTVYSYFVIALFARQYIDRDPLRKSIDLYVPIMTVLQFTFFIGWLKVAEVLLNPLGEDDDDFECNWIIDRNLQVGFSVEECYDMYPPIDRDSFWSYLYENLRLWCGRGVQLALLTHRYGMEMQNQTTSSQYWGAIRGALAFRRRTPSSDVRAVEDNTDNVSKYGAAKRKVRMFLTIGCSILLKVHRLS</sequence>
<evidence type="ECO:0000256" key="4">
    <source>
        <dbReference type="ARBA" id="ARBA00023136"/>
    </source>
</evidence>
<keyword evidence="2 6" id="KW-0812">Transmembrane</keyword>
<dbReference type="GO" id="GO:0005254">
    <property type="term" value="F:chloride channel activity"/>
    <property type="evidence" value="ECO:0007669"/>
    <property type="project" value="UniProtKB-KW"/>
</dbReference>
<organism evidence="8 9">
    <name type="scientific">Teladorsagia circumcincta</name>
    <name type="common">Brown stomach worm</name>
    <name type="synonym">Ostertagia circumcincta</name>
    <dbReference type="NCBI Taxonomy" id="45464"/>
    <lineage>
        <taxon>Eukaryota</taxon>
        <taxon>Metazoa</taxon>
        <taxon>Ecdysozoa</taxon>
        <taxon>Nematoda</taxon>
        <taxon>Chromadorea</taxon>
        <taxon>Rhabditida</taxon>
        <taxon>Rhabditina</taxon>
        <taxon>Rhabditomorpha</taxon>
        <taxon>Strongyloidea</taxon>
        <taxon>Trichostrongylidae</taxon>
        <taxon>Teladorsagia</taxon>
    </lineage>
</organism>
<reference evidence="8 9" key="1">
    <citation type="submission" date="2015-09" db="EMBL/GenBank/DDBJ databases">
        <title>Draft genome of the parasitic nematode Teladorsagia circumcincta isolate WARC Sus (inbred).</title>
        <authorList>
            <person name="Mitreva M."/>
        </authorList>
    </citation>
    <scope>NUCLEOTIDE SEQUENCE [LARGE SCALE GENOMIC DNA]</scope>
    <source>
        <strain evidence="8 9">S</strain>
    </source>
</reference>